<evidence type="ECO:0000313" key="10">
    <source>
        <dbReference type="Ensembl" id="ENSBIXP00000012794.1"/>
    </source>
</evidence>
<dbReference type="PANTHER" id="PTHR22918">
    <property type="entry name" value="SEMINAL PLASMA PROTEIN"/>
    <property type="match status" value="1"/>
</dbReference>
<keyword evidence="4" id="KW-0677">Repeat</keyword>
<dbReference type="PANTHER" id="PTHR22918:SF3">
    <property type="entry name" value="SEMINAL PLASMA PROTEIN HSP-1"/>
    <property type="match status" value="1"/>
</dbReference>
<feature type="domain" description="Fibronectin type-II" evidence="9">
    <location>
        <begin position="24"/>
        <end position="68"/>
    </location>
</feature>
<dbReference type="CDD" id="cd00062">
    <property type="entry name" value="FN2"/>
    <property type="match status" value="2"/>
</dbReference>
<dbReference type="SUPFAM" id="SSF57440">
    <property type="entry name" value="Kringle-like"/>
    <property type="match status" value="3"/>
</dbReference>
<dbReference type="Pfam" id="PF00040">
    <property type="entry name" value="fn2"/>
    <property type="match status" value="3"/>
</dbReference>
<dbReference type="InterPro" id="IPR036943">
    <property type="entry name" value="FN_type2_sf"/>
</dbReference>
<dbReference type="Proteomes" id="UP000314981">
    <property type="component" value="Chromosome 18"/>
</dbReference>
<dbReference type="FunFam" id="2.10.10.10:FF:000005">
    <property type="entry name" value="Epididymal sperm binding protein 1"/>
    <property type="match status" value="1"/>
</dbReference>
<dbReference type="GO" id="GO:0009986">
    <property type="term" value="C:cell surface"/>
    <property type="evidence" value="ECO:0007669"/>
    <property type="project" value="TreeGrafter"/>
</dbReference>
<evidence type="ECO:0000313" key="12">
    <source>
        <dbReference type="Proteomes" id="UP000314981"/>
    </source>
</evidence>
<evidence type="ECO:0000256" key="7">
    <source>
        <dbReference type="PROSITE-ProRule" id="PRU00479"/>
    </source>
</evidence>
<feature type="domain" description="Fibronectin type-II" evidence="9">
    <location>
        <begin position="124"/>
        <end position="170"/>
    </location>
</feature>
<organism evidence="10 12">
    <name type="scientific">Bos indicus x Bos taurus</name>
    <name type="common">Hybrid cattle</name>
    <dbReference type="NCBI Taxonomy" id="30522"/>
    <lineage>
        <taxon>Eukaryota</taxon>
        <taxon>Metazoa</taxon>
        <taxon>Chordata</taxon>
        <taxon>Craniata</taxon>
        <taxon>Vertebrata</taxon>
        <taxon>Euteleostomi</taxon>
        <taxon>Mammalia</taxon>
        <taxon>Eutheria</taxon>
        <taxon>Laurasiatheria</taxon>
        <taxon>Artiodactyla</taxon>
        <taxon>Ruminantia</taxon>
        <taxon>Pecora</taxon>
        <taxon>Bovidae</taxon>
        <taxon>Bovinae</taxon>
        <taxon>Bos</taxon>
    </lineage>
</organism>
<dbReference type="GO" id="GO:0007338">
    <property type="term" value="P:single fertilization"/>
    <property type="evidence" value="ECO:0007669"/>
    <property type="project" value="UniProtKB-KW"/>
</dbReference>
<dbReference type="SMART" id="SM00059">
    <property type="entry name" value="FN2"/>
    <property type="match status" value="3"/>
</dbReference>
<evidence type="ECO:0000256" key="6">
    <source>
        <dbReference type="ARBA" id="ARBA00023279"/>
    </source>
</evidence>
<evidence type="ECO:0000259" key="9">
    <source>
        <dbReference type="PROSITE" id="PS51092"/>
    </source>
</evidence>
<dbReference type="GO" id="GO:0005615">
    <property type="term" value="C:extracellular space"/>
    <property type="evidence" value="ECO:0007669"/>
    <property type="project" value="UniProtKB-ARBA"/>
</dbReference>
<dbReference type="PRINTS" id="PR00013">
    <property type="entry name" value="FNTYPEII"/>
</dbReference>
<keyword evidence="8" id="KW-0732">Signal</keyword>
<comment type="similarity">
    <text evidence="2">Belongs to the seminal plasma protein family.</text>
</comment>
<dbReference type="Gene3D" id="2.10.10.10">
    <property type="entry name" value="Fibronectin, type II, collagen-binding"/>
    <property type="match status" value="3"/>
</dbReference>
<comment type="subcellular location">
    <subcellularLocation>
        <location evidence="1">Secreted</location>
    </subcellularLocation>
</comment>
<proteinExistence type="inferred from homology"/>
<dbReference type="AlphaFoldDB" id="A0A4W2CLG6"/>
<feature type="domain" description="Fibronectin type-II" evidence="9">
    <location>
        <begin position="69"/>
        <end position="117"/>
    </location>
</feature>
<dbReference type="GO" id="GO:1902492">
    <property type="term" value="P:positive regulation of sperm capacitation"/>
    <property type="evidence" value="ECO:0007669"/>
    <property type="project" value="UniProtKB-ARBA"/>
</dbReference>
<evidence type="ECO:0000256" key="4">
    <source>
        <dbReference type="ARBA" id="ARBA00022737"/>
    </source>
</evidence>
<accession>A0A4W2CLG6</accession>
<evidence type="ECO:0000256" key="8">
    <source>
        <dbReference type="SAM" id="SignalP"/>
    </source>
</evidence>
<dbReference type="Ensembl" id="ENSBIXT00000045763.1">
    <property type="protein sequence ID" value="ENSBIXP00000012794.1"/>
    <property type="gene ID" value="ENSBIXG00000017840.1"/>
</dbReference>
<evidence type="ECO:0000256" key="2">
    <source>
        <dbReference type="ARBA" id="ARBA00010011"/>
    </source>
</evidence>
<feature type="disulfide bond" evidence="7">
    <location>
        <begin position="74"/>
        <end position="100"/>
    </location>
</feature>
<dbReference type="GeneTree" id="ENSGT00940000162766"/>
<dbReference type="PROSITE" id="PS00023">
    <property type="entry name" value="FN2_1"/>
    <property type="match status" value="1"/>
</dbReference>
<keyword evidence="5 7" id="KW-1015">Disulfide bond</keyword>
<evidence type="ECO:0000256" key="3">
    <source>
        <dbReference type="ARBA" id="ARBA00022525"/>
    </source>
</evidence>
<gene>
    <name evidence="11" type="primary">ELSPBP1</name>
</gene>
<protein>
    <submittedName>
        <fullName evidence="10">Epididymal sperm binding protein 1</fullName>
    </submittedName>
</protein>
<dbReference type="GO" id="GO:0008201">
    <property type="term" value="F:heparin binding"/>
    <property type="evidence" value="ECO:0007669"/>
    <property type="project" value="TreeGrafter"/>
</dbReference>
<dbReference type="GO" id="GO:0033700">
    <property type="term" value="P:phospholipid efflux"/>
    <property type="evidence" value="ECO:0007669"/>
    <property type="project" value="UniProtKB-ARBA"/>
</dbReference>
<comment type="caution">
    <text evidence="7">Lacks conserved residue(s) required for the propagation of feature annotation.</text>
</comment>
<dbReference type="PROSITE" id="PS51092">
    <property type="entry name" value="FN2_2"/>
    <property type="match status" value="3"/>
</dbReference>
<dbReference type="GO" id="GO:0048240">
    <property type="term" value="P:sperm capacitation"/>
    <property type="evidence" value="ECO:0007669"/>
    <property type="project" value="TreeGrafter"/>
</dbReference>
<dbReference type="FunFam" id="2.10.10.10:FF:000003">
    <property type="entry name" value="binder of sperm protein homolog 1"/>
    <property type="match status" value="1"/>
</dbReference>
<reference evidence="10" key="2">
    <citation type="submission" date="2025-05" db="UniProtKB">
        <authorList>
            <consortium name="Ensembl"/>
        </authorList>
    </citation>
    <scope>IDENTIFICATION</scope>
</reference>
<feature type="signal peptide" evidence="8">
    <location>
        <begin position="1"/>
        <end position="23"/>
    </location>
</feature>
<keyword evidence="6" id="KW-0278">Fertilization</keyword>
<dbReference type="InterPro" id="IPR051666">
    <property type="entry name" value="SP_Capacitation_Regulator"/>
</dbReference>
<dbReference type="FunFam" id="2.10.10.10:FF:000009">
    <property type="entry name" value="Epididymal sperm-binding protein 1"/>
    <property type="match status" value="1"/>
</dbReference>
<feature type="chain" id="PRO_5044610507" evidence="8">
    <location>
        <begin position="24"/>
        <end position="225"/>
    </location>
</feature>
<dbReference type="OMA" id="IFRGKSH"/>
<keyword evidence="12" id="KW-1185">Reference proteome</keyword>
<evidence type="ECO:0000256" key="1">
    <source>
        <dbReference type="ARBA" id="ARBA00004613"/>
    </source>
</evidence>
<dbReference type="Proteomes" id="UP000429181">
    <property type="component" value="Chromosome 18"/>
</dbReference>
<evidence type="ECO:0000313" key="11">
    <source>
        <dbReference type="Ensembl" id="ENSBIXP00005022746.1"/>
    </source>
</evidence>
<dbReference type="InterPro" id="IPR000562">
    <property type="entry name" value="FN_type2_dom"/>
</dbReference>
<evidence type="ECO:0000256" key="5">
    <source>
        <dbReference type="ARBA" id="ARBA00023157"/>
    </source>
</evidence>
<evidence type="ECO:0000313" key="13">
    <source>
        <dbReference type="Proteomes" id="UP000429181"/>
    </source>
</evidence>
<feature type="disulfide bond" evidence="7">
    <location>
        <begin position="88"/>
        <end position="115"/>
    </location>
</feature>
<keyword evidence="3" id="KW-0964">Secreted</keyword>
<reference evidence="12 13" key="1">
    <citation type="submission" date="2018-11" db="EMBL/GenBank/DDBJ databases">
        <title>Haplotype-resolved cattle genomes.</title>
        <authorList>
            <person name="Low W.Y."/>
            <person name="Tearle R."/>
            <person name="Bickhart D.M."/>
            <person name="Rosen B.D."/>
            <person name="Koren S."/>
            <person name="Rhie A."/>
            <person name="Hiendleder S."/>
            <person name="Phillippy A.M."/>
            <person name="Smith T.P.L."/>
            <person name="Williams J.L."/>
        </authorList>
    </citation>
    <scope>NUCLEOTIDE SEQUENCE [LARGE SCALE GENOMIC DNA]</scope>
</reference>
<dbReference type="InterPro" id="IPR013806">
    <property type="entry name" value="Kringle-like"/>
</dbReference>
<sequence>MNGWPSYLLGWMAFLLYSYGTTGNKKDSCIFPFTYKGSTYFSCTRANSLSPWCSTRAIYDGRWKHCLTEDYPRCVFPFIYRGKPHNGCITDGSLFGRQWCSVTSSFDEKQQWKYCETNEYGGNSFSKPCIFPATYRNHVVSECLEDENNKLWCPTTENMDKDGKWSLCADTSTMGKGIGWARVESFIHSLNKCLSQPYCVPDPELSTGAIMMNMQIPALRDLMNK</sequence>
<name>A0A4W2CLG6_BOBOX</name>
<dbReference type="Ensembl" id="ENSBIXT00005037228.1">
    <property type="protein sequence ID" value="ENSBIXP00005022746.1"/>
    <property type="gene ID" value="ENSBIXG00005025587.1"/>
</dbReference>